<name>A0ACB7WZQ0_9ERIC</name>
<sequence>MSFKRRWSHVSIGADLPLPRHQHLAATSESMLTWTTFSKAIKDARFLRKELVVIIKERKTRLEKEENPTVHDLLSGILLTLDANGKFRTEEDTADQIMGLLIAGHETASVALTFTIKYLAELPHVYRGVFKEIMEIAKAKGPGEMLNWGDIKKMSYTWNVACEAMRLAPPAQMGFKEALSDFTFDGFTIPKGWKACWSVHSTNKDPEYFPNPEQFDPTRFEGNGPAPYTYVPFGGGHRICPGREYARLEILVFIYNLVKKFEWKKLVPNERMTFNPSPSPENGLPICLKPHDTSSTW</sequence>
<evidence type="ECO:0000313" key="2">
    <source>
        <dbReference type="Proteomes" id="UP000828048"/>
    </source>
</evidence>
<dbReference type="EMBL" id="CM037152">
    <property type="protein sequence ID" value="KAH7833912.1"/>
    <property type="molecule type" value="Genomic_DNA"/>
</dbReference>
<comment type="caution">
    <text evidence="1">The sequence shown here is derived from an EMBL/GenBank/DDBJ whole genome shotgun (WGS) entry which is preliminary data.</text>
</comment>
<protein>
    <submittedName>
        <fullName evidence="1">Uncharacterized protein</fullName>
    </submittedName>
</protein>
<proteinExistence type="predicted"/>
<gene>
    <name evidence="1" type="ORF">Vadar_010966</name>
</gene>
<dbReference type="Proteomes" id="UP000828048">
    <property type="component" value="Chromosome 2"/>
</dbReference>
<organism evidence="1 2">
    <name type="scientific">Vaccinium darrowii</name>
    <dbReference type="NCBI Taxonomy" id="229202"/>
    <lineage>
        <taxon>Eukaryota</taxon>
        <taxon>Viridiplantae</taxon>
        <taxon>Streptophyta</taxon>
        <taxon>Embryophyta</taxon>
        <taxon>Tracheophyta</taxon>
        <taxon>Spermatophyta</taxon>
        <taxon>Magnoliopsida</taxon>
        <taxon>eudicotyledons</taxon>
        <taxon>Gunneridae</taxon>
        <taxon>Pentapetalae</taxon>
        <taxon>asterids</taxon>
        <taxon>Ericales</taxon>
        <taxon>Ericaceae</taxon>
        <taxon>Vaccinioideae</taxon>
        <taxon>Vaccinieae</taxon>
        <taxon>Vaccinium</taxon>
    </lineage>
</organism>
<evidence type="ECO:0000313" key="1">
    <source>
        <dbReference type="EMBL" id="KAH7833912.1"/>
    </source>
</evidence>
<reference evidence="1 2" key="1">
    <citation type="journal article" date="2021" name="Hortic Res">
        <title>High-quality reference genome and annotation aids understanding of berry development for evergreen blueberry (Vaccinium darrowii).</title>
        <authorList>
            <person name="Yu J."/>
            <person name="Hulse-Kemp A.M."/>
            <person name="Babiker E."/>
            <person name="Staton M."/>
        </authorList>
    </citation>
    <scope>NUCLEOTIDE SEQUENCE [LARGE SCALE GENOMIC DNA]</scope>
    <source>
        <strain evidence="2">cv. NJ 8807/NJ 8810</strain>
        <tissue evidence="1">Young leaf</tissue>
    </source>
</reference>
<keyword evidence="2" id="KW-1185">Reference proteome</keyword>
<accession>A0ACB7WZQ0</accession>